<keyword evidence="2" id="KW-0378">Hydrolase</keyword>
<proteinExistence type="predicted"/>
<dbReference type="EMBL" id="KK113819">
    <property type="protein sequence ID" value="KFM61112.1"/>
    <property type="molecule type" value="Genomic_DNA"/>
</dbReference>
<keyword evidence="5" id="KW-1185">Reference proteome</keyword>
<reference evidence="4 5" key="1">
    <citation type="submission" date="2013-11" db="EMBL/GenBank/DDBJ databases">
        <title>Genome sequencing of Stegodyphus mimosarum.</title>
        <authorList>
            <person name="Bechsgaard J."/>
        </authorList>
    </citation>
    <scope>NUCLEOTIDE SEQUENCE [LARGE SCALE GENOMIC DNA]</scope>
</reference>
<dbReference type="GO" id="GO:0007165">
    <property type="term" value="P:signal transduction"/>
    <property type="evidence" value="ECO:0007669"/>
    <property type="project" value="InterPro"/>
</dbReference>
<sequence length="130" mass="15311">MSRALEDINCNIFCDLDGDDYKKVLAELKHAILSTNLNRYKNQCENLRHFIGSDLDMQREDVRDAVKSVLMMTCDLCANWKPWPVHKNAVWSLYKEFFKQGDLEMEFDIESPPQMMRMNAEEIPKYQVSL</sequence>
<dbReference type="PROSITE" id="PS51845">
    <property type="entry name" value="PDEASE_I_2"/>
    <property type="match status" value="1"/>
</dbReference>
<gene>
    <name evidence="4" type="ORF">X975_03220</name>
</gene>
<accession>A0A087T7M3</accession>
<organism evidence="4 5">
    <name type="scientific">Stegodyphus mimosarum</name>
    <name type="common">African social velvet spider</name>
    <dbReference type="NCBI Taxonomy" id="407821"/>
    <lineage>
        <taxon>Eukaryota</taxon>
        <taxon>Metazoa</taxon>
        <taxon>Ecdysozoa</taxon>
        <taxon>Arthropoda</taxon>
        <taxon>Chelicerata</taxon>
        <taxon>Arachnida</taxon>
        <taxon>Araneae</taxon>
        <taxon>Araneomorphae</taxon>
        <taxon>Entelegynae</taxon>
        <taxon>Eresoidea</taxon>
        <taxon>Eresidae</taxon>
        <taxon>Stegodyphus</taxon>
    </lineage>
</organism>
<dbReference type="GO" id="GO:0046872">
    <property type="term" value="F:metal ion binding"/>
    <property type="evidence" value="ECO:0007669"/>
    <property type="project" value="UniProtKB-KW"/>
</dbReference>
<dbReference type="AlphaFoldDB" id="A0A087T7M3"/>
<dbReference type="Proteomes" id="UP000054359">
    <property type="component" value="Unassembled WGS sequence"/>
</dbReference>
<protein>
    <submittedName>
        <fullName evidence="4">Putative 3',5'-cyclic phosphodiesterase pde-5</fullName>
    </submittedName>
</protein>
<evidence type="ECO:0000259" key="3">
    <source>
        <dbReference type="PROSITE" id="PS51845"/>
    </source>
</evidence>
<evidence type="ECO:0000313" key="5">
    <source>
        <dbReference type="Proteomes" id="UP000054359"/>
    </source>
</evidence>
<dbReference type="OrthoDB" id="6418931at2759"/>
<name>A0A087T7M3_STEMI</name>
<dbReference type="STRING" id="407821.A0A087T7M3"/>
<dbReference type="InterPro" id="IPR002073">
    <property type="entry name" value="PDEase_catalytic_dom"/>
</dbReference>
<dbReference type="OMA" id="FRIINQQ"/>
<dbReference type="PANTHER" id="PTHR11347">
    <property type="entry name" value="CYCLIC NUCLEOTIDE PHOSPHODIESTERASE"/>
    <property type="match status" value="1"/>
</dbReference>
<keyword evidence="1" id="KW-0479">Metal-binding</keyword>
<dbReference type="SUPFAM" id="SSF109604">
    <property type="entry name" value="HD-domain/PDEase-like"/>
    <property type="match status" value="1"/>
</dbReference>
<feature type="non-terminal residue" evidence="4">
    <location>
        <position position="130"/>
    </location>
</feature>
<evidence type="ECO:0000256" key="2">
    <source>
        <dbReference type="ARBA" id="ARBA00022801"/>
    </source>
</evidence>
<dbReference type="GO" id="GO:0004114">
    <property type="term" value="F:3',5'-cyclic-nucleotide phosphodiesterase activity"/>
    <property type="evidence" value="ECO:0007669"/>
    <property type="project" value="InterPro"/>
</dbReference>
<dbReference type="InterPro" id="IPR036971">
    <property type="entry name" value="PDEase_catalytic_dom_sf"/>
</dbReference>
<dbReference type="Gene3D" id="1.10.1300.10">
    <property type="entry name" value="3'5'-cyclic nucleotide phosphodiesterase, catalytic domain"/>
    <property type="match status" value="1"/>
</dbReference>
<dbReference type="Pfam" id="PF00233">
    <property type="entry name" value="PDEase_I"/>
    <property type="match status" value="1"/>
</dbReference>
<evidence type="ECO:0000256" key="1">
    <source>
        <dbReference type="ARBA" id="ARBA00022723"/>
    </source>
</evidence>
<feature type="domain" description="PDEase" evidence="3">
    <location>
        <begin position="1"/>
        <end position="130"/>
    </location>
</feature>
<evidence type="ECO:0000313" key="4">
    <source>
        <dbReference type="EMBL" id="KFM61112.1"/>
    </source>
</evidence>